<dbReference type="EMBL" id="BAABGA010000033">
    <property type="protein sequence ID" value="GAA4454060.1"/>
    <property type="molecule type" value="Genomic_DNA"/>
</dbReference>
<evidence type="ECO:0000313" key="1">
    <source>
        <dbReference type="EMBL" id="GAA4454060.1"/>
    </source>
</evidence>
<proteinExistence type="predicted"/>
<dbReference type="Proteomes" id="UP001500840">
    <property type="component" value="Unassembled WGS sequence"/>
</dbReference>
<gene>
    <name evidence="1" type="ORF">GCM10023156_25920</name>
</gene>
<accession>A0ABP8MPV9</accession>
<sequence length="62" mass="7127">MNVLTENQLATIRAALRFWKDEMVRADKSTTRHYFDVSPHPSLTADEIETLIGQLRSDPLNL</sequence>
<evidence type="ECO:0000313" key="2">
    <source>
        <dbReference type="Proteomes" id="UP001500840"/>
    </source>
</evidence>
<comment type="caution">
    <text evidence="1">The sequence shown here is derived from an EMBL/GenBank/DDBJ whole genome shotgun (WGS) entry which is preliminary data.</text>
</comment>
<name>A0ABP8MPV9_9BACT</name>
<keyword evidence="2" id="KW-1185">Reference proteome</keyword>
<organism evidence="1 2">
    <name type="scientific">Novipirellula rosea</name>
    <dbReference type="NCBI Taxonomy" id="1031540"/>
    <lineage>
        <taxon>Bacteria</taxon>
        <taxon>Pseudomonadati</taxon>
        <taxon>Planctomycetota</taxon>
        <taxon>Planctomycetia</taxon>
        <taxon>Pirellulales</taxon>
        <taxon>Pirellulaceae</taxon>
        <taxon>Novipirellula</taxon>
    </lineage>
</organism>
<protein>
    <submittedName>
        <fullName evidence="1">Uncharacterized protein</fullName>
    </submittedName>
</protein>
<reference evidence="2" key="1">
    <citation type="journal article" date="2019" name="Int. J. Syst. Evol. Microbiol.">
        <title>The Global Catalogue of Microorganisms (GCM) 10K type strain sequencing project: providing services to taxonomists for standard genome sequencing and annotation.</title>
        <authorList>
            <consortium name="The Broad Institute Genomics Platform"/>
            <consortium name="The Broad Institute Genome Sequencing Center for Infectious Disease"/>
            <person name="Wu L."/>
            <person name="Ma J."/>
        </authorList>
    </citation>
    <scope>NUCLEOTIDE SEQUENCE [LARGE SCALE GENOMIC DNA]</scope>
    <source>
        <strain evidence="2">JCM 17759</strain>
    </source>
</reference>